<evidence type="ECO:0000256" key="5">
    <source>
        <dbReference type="ARBA" id="ARBA00022519"/>
    </source>
</evidence>
<sequence>MFQNLKVRTCVLALLFLLSGAMLVSNGASWLSLNTSNRNLAEVNDAYSLQATELNNAYLLFLRARLLLANTFMDQQLQRQAEAADELKSAIAMQSEASERLDAFIRAPHLEGASAHVAELEKAAVSYRGAIDAQIRALTAQDIDAFRAQAAQSRSVTLTFNKAALDFLAFIDQATNRMVEDAQVDHRRARVIAIAMVVITLALALLAWLFLRGMVLRPLQEAGACFERIAEGDFTGRIEVRNSNEIGLMFAAIKRMQDSLTRTVSAVHRGVEEITVGAHQIAAGNHDLSSRTEEQAASLEETAASMEQIAATVKQNADNARQANQLAGTASEVAQRGSAAVAEVVNTMQNITDSSSKVVEIVSVIDGIAFQTNILALNAAVEAARAGDQGKGFAVVAGEVRSLAQRSAQAAKEIKLLITDSAAAVEAGSGQVERAGATMQDIVRSVTRVADIMGEITAASEEQASGIDQVNRAVAQMDEVTQQNAALVEQAAAASGSLEEQAQGLRKAVSIFKINAPDVIDVAAHQVDRHALAPAADAAPRGSAPRAGTRRPAPREAAVALAGAAQRPAAQQDWSAF</sequence>
<dbReference type="PANTHER" id="PTHR43531:SF14">
    <property type="entry name" value="METHYL-ACCEPTING CHEMOTAXIS PROTEIN I-RELATED"/>
    <property type="match status" value="1"/>
</dbReference>
<dbReference type="InterPro" id="IPR035440">
    <property type="entry name" value="4HB_MCP_dom_sf"/>
</dbReference>
<evidence type="ECO:0000256" key="14">
    <source>
        <dbReference type="SAM" id="Phobius"/>
    </source>
</evidence>
<gene>
    <name evidence="17" type="ORF">FOC81_15770</name>
</gene>
<evidence type="ECO:0000259" key="15">
    <source>
        <dbReference type="PROSITE" id="PS50111"/>
    </source>
</evidence>
<feature type="domain" description="HAMP" evidence="16">
    <location>
        <begin position="213"/>
        <end position="265"/>
    </location>
</feature>
<dbReference type="InterPro" id="IPR004090">
    <property type="entry name" value="Chemotax_Me-accpt_rcpt"/>
</dbReference>
<dbReference type="SMART" id="SM00304">
    <property type="entry name" value="HAMP"/>
    <property type="match status" value="1"/>
</dbReference>
<dbReference type="SUPFAM" id="SSF58104">
    <property type="entry name" value="Methyl-accepting chemotaxis protein (MCP) signaling domain"/>
    <property type="match status" value="1"/>
</dbReference>
<dbReference type="AlphaFoldDB" id="A0A6N0JLN9"/>
<evidence type="ECO:0000256" key="6">
    <source>
        <dbReference type="ARBA" id="ARBA00022692"/>
    </source>
</evidence>
<dbReference type="PROSITE" id="PS50111">
    <property type="entry name" value="CHEMOTAXIS_TRANSDUC_2"/>
    <property type="match status" value="1"/>
</dbReference>
<dbReference type="GO" id="GO:0005886">
    <property type="term" value="C:plasma membrane"/>
    <property type="evidence" value="ECO:0007669"/>
    <property type="project" value="UniProtKB-SubCell"/>
</dbReference>
<keyword evidence="5" id="KW-0997">Cell inner membrane</keyword>
<feature type="coiled-coil region" evidence="12">
    <location>
        <begin position="289"/>
        <end position="323"/>
    </location>
</feature>
<dbReference type="InterPro" id="IPR003122">
    <property type="entry name" value="Tar_rcpt_lig-bd"/>
</dbReference>
<dbReference type="CDD" id="cd06225">
    <property type="entry name" value="HAMP"/>
    <property type="match status" value="1"/>
</dbReference>
<evidence type="ECO:0000256" key="12">
    <source>
        <dbReference type="SAM" id="Coils"/>
    </source>
</evidence>
<evidence type="ECO:0000256" key="7">
    <source>
        <dbReference type="ARBA" id="ARBA00022989"/>
    </source>
</evidence>
<dbReference type="InterPro" id="IPR004089">
    <property type="entry name" value="MCPsignal_dom"/>
</dbReference>
<evidence type="ECO:0000259" key="16">
    <source>
        <dbReference type="PROSITE" id="PS50885"/>
    </source>
</evidence>
<keyword evidence="2" id="KW-1003">Cell membrane</keyword>
<evidence type="ECO:0000256" key="2">
    <source>
        <dbReference type="ARBA" id="ARBA00022475"/>
    </source>
</evidence>
<dbReference type="PANTHER" id="PTHR43531">
    <property type="entry name" value="PROTEIN ICFG"/>
    <property type="match status" value="1"/>
</dbReference>
<keyword evidence="12" id="KW-0175">Coiled coil</keyword>
<evidence type="ECO:0000256" key="4">
    <source>
        <dbReference type="ARBA" id="ARBA00022500"/>
    </source>
</evidence>
<protein>
    <submittedName>
        <fullName evidence="17">Tar ligand binding domain-containing protein</fullName>
    </submittedName>
</protein>
<feature type="transmembrane region" description="Helical" evidence="14">
    <location>
        <begin position="191"/>
        <end position="211"/>
    </location>
</feature>
<keyword evidence="9 11" id="KW-0807">Transducer</keyword>
<reference evidence="17 18" key="1">
    <citation type="submission" date="2020-05" db="EMBL/GenBank/DDBJ databases">
        <title>FDA dAtabase for Regulatory Grade micrObial Sequences (FDA-ARGOS): Supporting development and validation of Infectious Disease Dx tests.</title>
        <authorList>
            <person name="Sproer C."/>
            <person name="Gronow S."/>
            <person name="Severitt S."/>
            <person name="Schroder I."/>
            <person name="Tallon L."/>
            <person name="Sadzewicz L."/>
            <person name="Zhao X."/>
            <person name="Vavikolanu K."/>
            <person name="Mehta A."/>
            <person name="Aluvathingal J."/>
            <person name="Nadendla S."/>
            <person name="Myers T."/>
            <person name="Yan Y."/>
            <person name="Sichtig H."/>
        </authorList>
    </citation>
    <scope>NUCLEOTIDE SEQUENCE [LARGE SCALE GENOMIC DNA]</scope>
    <source>
        <strain evidence="17 18">FDAARGOS_787</strain>
    </source>
</reference>
<dbReference type="InterPro" id="IPR003660">
    <property type="entry name" value="HAMP_dom"/>
</dbReference>
<keyword evidence="6 14" id="KW-0812">Transmembrane</keyword>
<dbReference type="GO" id="GO:0006935">
    <property type="term" value="P:chemotaxis"/>
    <property type="evidence" value="ECO:0007669"/>
    <property type="project" value="UniProtKB-KW"/>
</dbReference>
<feature type="domain" description="Methyl-accepting transducer" evidence="15">
    <location>
        <begin position="270"/>
        <end position="499"/>
    </location>
</feature>
<evidence type="ECO:0000313" key="18">
    <source>
        <dbReference type="Proteomes" id="UP000509782"/>
    </source>
</evidence>
<evidence type="ECO:0000256" key="9">
    <source>
        <dbReference type="ARBA" id="ARBA00023224"/>
    </source>
</evidence>
<organism evidence="17 18">
    <name type="scientific">Achromobacter denitrificans</name>
    <name type="common">Alcaligenes denitrificans</name>
    <dbReference type="NCBI Taxonomy" id="32002"/>
    <lineage>
        <taxon>Bacteria</taxon>
        <taxon>Pseudomonadati</taxon>
        <taxon>Pseudomonadota</taxon>
        <taxon>Betaproteobacteria</taxon>
        <taxon>Burkholderiales</taxon>
        <taxon>Alcaligenaceae</taxon>
        <taxon>Achromobacter</taxon>
    </lineage>
</organism>
<dbReference type="SMART" id="SM00283">
    <property type="entry name" value="MA"/>
    <property type="match status" value="1"/>
</dbReference>
<dbReference type="PRINTS" id="PR00260">
    <property type="entry name" value="CHEMTRNSDUCR"/>
</dbReference>
<dbReference type="CDD" id="cd11386">
    <property type="entry name" value="MCP_signal"/>
    <property type="match status" value="1"/>
</dbReference>
<dbReference type="GO" id="GO:0004888">
    <property type="term" value="F:transmembrane signaling receptor activity"/>
    <property type="evidence" value="ECO:0007669"/>
    <property type="project" value="InterPro"/>
</dbReference>
<evidence type="ECO:0000256" key="3">
    <source>
        <dbReference type="ARBA" id="ARBA00022481"/>
    </source>
</evidence>
<dbReference type="Gene3D" id="1.20.120.30">
    <property type="entry name" value="Aspartate receptor, ligand-binding domain"/>
    <property type="match status" value="1"/>
</dbReference>
<proteinExistence type="inferred from homology"/>
<dbReference type="Pfam" id="PF02203">
    <property type="entry name" value="TarH"/>
    <property type="match status" value="1"/>
</dbReference>
<keyword evidence="7 14" id="KW-1133">Transmembrane helix</keyword>
<keyword evidence="4" id="KW-0145">Chemotaxis</keyword>
<dbReference type="InterPro" id="IPR051310">
    <property type="entry name" value="MCP_chemotaxis"/>
</dbReference>
<evidence type="ECO:0000256" key="1">
    <source>
        <dbReference type="ARBA" id="ARBA00004429"/>
    </source>
</evidence>
<keyword evidence="3" id="KW-0488">Methylation</keyword>
<dbReference type="GO" id="GO:0007165">
    <property type="term" value="P:signal transduction"/>
    <property type="evidence" value="ECO:0007669"/>
    <property type="project" value="UniProtKB-KW"/>
</dbReference>
<keyword evidence="8 14" id="KW-0472">Membrane</keyword>
<dbReference type="FunFam" id="1.10.287.950:FF:000001">
    <property type="entry name" value="Methyl-accepting chemotaxis sensory transducer"/>
    <property type="match status" value="1"/>
</dbReference>
<dbReference type="Gene3D" id="1.10.287.950">
    <property type="entry name" value="Methyl-accepting chemotaxis protein"/>
    <property type="match status" value="1"/>
</dbReference>
<comment type="subcellular location">
    <subcellularLocation>
        <location evidence="1">Cell inner membrane</location>
        <topology evidence="1">Multi-pass membrane protein</topology>
    </subcellularLocation>
</comment>
<dbReference type="PROSITE" id="PS50885">
    <property type="entry name" value="HAMP"/>
    <property type="match status" value="1"/>
</dbReference>
<dbReference type="Proteomes" id="UP000509782">
    <property type="component" value="Chromosome"/>
</dbReference>
<evidence type="ECO:0000256" key="11">
    <source>
        <dbReference type="PROSITE-ProRule" id="PRU00284"/>
    </source>
</evidence>
<dbReference type="Pfam" id="PF00672">
    <property type="entry name" value="HAMP"/>
    <property type="match status" value="1"/>
</dbReference>
<comment type="similarity">
    <text evidence="10">Belongs to the methyl-accepting chemotaxis (MCP) protein family.</text>
</comment>
<dbReference type="EMBL" id="CP054569">
    <property type="protein sequence ID" value="QKQ48071.1"/>
    <property type="molecule type" value="Genomic_DNA"/>
</dbReference>
<dbReference type="Pfam" id="PF00015">
    <property type="entry name" value="MCPsignal"/>
    <property type="match status" value="1"/>
</dbReference>
<evidence type="ECO:0000313" key="17">
    <source>
        <dbReference type="EMBL" id="QKQ48071.1"/>
    </source>
</evidence>
<dbReference type="SUPFAM" id="SSF47170">
    <property type="entry name" value="Aspartate receptor, ligand-binding domain"/>
    <property type="match status" value="1"/>
</dbReference>
<evidence type="ECO:0000256" key="10">
    <source>
        <dbReference type="ARBA" id="ARBA00029447"/>
    </source>
</evidence>
<name>A0A6N0JLN9_ACHDE</name>
<accession>A0A6N0JLN9</accession>
<feature type="region of interest" description="Disordered" evidence="13">
    <location>
        <begin position="533"/>
        <end position="577"/>
    </location>
</feature>
<dbReference type="RefSeq" id="WP_088448181.1">
    <property type="nucleotide sequence ID" value="NZ_CP020917.1"/>
</dbReference>
<evidence type="ECO:0000256" key="13">
    <source>
        <dbReference type="SAM" id="MobiDB-lite"/>
    </source>
</evidence>
<evidence type="ECO:0000256" key="8">
    <source>
        <dbReference type="ARBA" id="ARBA00023136"/>
    </source>
</evidence>